<proteinExistence type="predicted"/>
<dbReference type="EMBL" id="JARQZJ010000003">
    <property type="protein sequence ID" value="KAK9870655.1"/>
    <property type="molecule type" value="Genomic_DNA"/>
</dbReference>
<reference evidence="2 3" key="1">
    <citation type="submission" date="2023-03" db="EMBL/GenBank/DDBJ databases">
        <title>Genome insight into feeding habits of ladybird beetles.</title>
        <authorList>
            <person name="Li H.-S."/>
            <person name="Huang Y.-H."/>
            <person name="Pang H."/>
        </authorList>
    </citation>
    <scope>NUCLEOTIDE SEQUENCE [LARGE SCALE GENOMIC DNA]</scope>
    <source>
        <strain evidence="2">SYSU_2023b</strain>
        <tissue evidence="2">Whole body</tissue>
    </source>
</reference>
<accession>A0AAW1TKN4</accession>
<feature type="compositionally biased region" description="Basic residues" evidence="1">
    <location>
        <begin position="129"/>
        <end position="145"/>
    </location>
</feature>
<dbReference type="PANTHER" id="PTHR12166:SF8">
    <property type="entry name" value="CALCIUM-DEPENDENT SECRETION ACTIVATOR"/>
    <property type="match status" value="1"/>
</dbReference>
<dbReference type="GO" id="GO:0016079">
    <property type="term" value="P:synaptic vesicle exocytosis"/>
    <property type="evidence" value="ECO:0007669"/>
    <property type="project" value="InterPro"/>
</dbReference>
<dbReference type="GO" id="GO:1990504">
    <property type="term" value="P:dense core granule exocytosis"/>
    <property type="evidence" value="ECO:0007669"/>
    <property type="project" value="InterPro"/>
</dbReference>
<feature type="region of interest" description="Disordered" evidence="1">
    <location>
        <begin position="107"/>
        <end position="149"/>
    </location>
</feature>
<evidence type="ECO:0000313" key="3">
    <source>
        <dbReference type="Proteomes" id="UP001431783"/>
    </source>
</evidence>
<keyword evidence="3" id="KW-1185">Reference proteome</keyword>
<dbReference type="AlphaFoldDB" id="A0AAW1TKN4"/>
<sequence length="303" mass="34394">MTRLLAKRTGQQLESINIKFQAFFSERGTQVMADDAFQNAIQSYYEVFLKSQRVNKMVQSGACSQYDFRKLFRNNIEKRVRSNIPDIEDLSKNSVFASWMRTADVRGGKMIDPSSSEEGRDEKNGPSHGGHHPASHYHSSTHSHHNQTEVPPYHYTQLFDSGKGNLKVPNNSAALQRSLSPSIAVSAETIGHSMGSSRAISLRPTSRSPSVVSEKTEVDLQEKQEREEELNAGLGDENRKDLLECNNLTELILSKEQFYDMFQQILGVKKFEHQILLMPQCLIQLMKKQLLSGDNWMVKCKKN</sequence>
<name>A0AAW1TKN4_9CUCU</name>
<comment type="caution">
    <text evidence="2">The sequence shown here is derived from an EMBL/GenBank/DDBJ whole genome shotgun (WGS) entry which is preliminary data.</text>
</comment>
<gene>
    <name evidence="2" type="ORF">WA026_008216</name>
</gene>
<organism evidence="2 3">
    <name type="scientific">Henosepilachna vigintioctopunctata</name>
    <dbReference type="NCBI Taxonomy" id="420089"/>
    <lineage>
        <taxon>Eukaryota</taxon>
        <taxon>Metazoa</taxon>
        <taxon>Ecdysozoa</taxon>
        <taxon>Arthropoda</taxon>
        <taxon>Hexapoda</taxon>
        <taxon>Insecta</taxon>
        <taxon>Pterygota</taxon>
        <taxon>Neoptera</taxon>
        <taxon>Endopterygota</taxon>
        <taxon>Coleoptera</taxon>
        <taxon>Polyphaga</taxon>
        <taxon>Cucujiformia</taxon>
        <taxon>Coccinelloidea</taxon>
        <taxon>Coccinellidae</taxon>
        <taxon>Epilachninae</taxon>
        <taxon>Epilachnini</taxon>
        <taxon>Henosepilachna</taxon>
    </lineage>
</organism>
<dbReference type="Proteomes" id="UP001431783">
    <property type="component" value="Unassembled WGS sequence"/>
</dbReference>
<dbReference type="GO" id="GO:0098793">
    <property type="term" value="C:presynapse"/>
    <property type="evidence" value="ECO:0007669"/>
    <property type="project" value="GOC"/>
</dbReference>
<evidence type="ECO:0000313" key="2">
    <source>
        <dbReference type="EMBL" id="KAK9870655.1"/>
    </source>
</evidence>
<dbReference type="PANTHER" id="PTHR12166">
    <property type="entry name" value="CALCIUM-DEPENDENT SECRETION ACTIVATOR"/>
    <property type="match status" value="1"/>
</dbReference>
<dbReference type="InterPro" id="IPR033227">
    <property type="entry name" value="CAPS"/>
</dbReference>
<feature type="region of interest" description="Disordered" evidence="1">
    <location>
        <begin position="194"/>
        <end position="213"/>
    </location>
</feature>
<protein>
    <submittedName>
        <fullName evidence="2">Uncharacterized protein</fullName>
    </submittedName>
</protein>
<evidence type="ECO:0000256" key="1">
    <source>
        <dbReference type="SAM" id="MobiDB-lite"/>
    </source>
</evidence>